<evidence type="ECO:0000256" key="5">
    <source>
        <dbReference type="RuleBase" id="RU003888"/>
    </source>
</evidence>
<dbReference type="PANTHER" id="PTHR12934">
    <property type="entry name" value="50S RIBOSOMAL PROTEIN L15"/>
    <property type="match status" value="1"/>
</dbReference>
<dbReference type="Gene3D" id="3.100.10.10">
    <property type="match status" value="1"/>
</dbReference>
<name>A0ABX1QE10_9RHOO</name>
<evidence type="ECO:0000313" key="7">
    <source>
        <dbReference type="EMBL" id="NMG76153.1"/>
    </source>
</evidence>
<dbReference type="InterPro" id="IPR001196">
    <property type="entry name" value="Ribosomal_uL15_CS"/>
</dbReference>
<comment type="function">
    <text evidence="4">Binds to the 23S rRNA.</text>
</comment>
<reference evidence="7 8" key="1">
    <citation type="submission" date="2019-12" db="EMBL/GenBank/DDBJ databases">
        <title>Comparative genomics gives insights into the taxonomy of the Azoarcus-Aromatoleum group and reveals separate origins of nif in the plant-associated Azoarcus and non-plant-associated Aromatoleum sub-groups.</title>
        <authorList>
            <person name="Lafos M."/>
            <person name="Maluk M."/>
            <person name="Batista M."/>
            <person name="Junghare M."/>
            <person name="Carmona M."/>
            <person name="Faoro H."/>
            <person name="Cruz L.M."/>
            <person name="Battistoni F."/>
            <person name="De Souza E."/>
            <person name="Pedrosa F."/>
            <person name="Chen W.-M."/>
            <person name="Poole P.S."/>
            <person name="Dixon R.A."/>
            <person name="James E.K."/>
        </authorList>
    </citation>
    <scope>NUCLEOTIDE SEQUENCE [LARGE SCALE GENOMIC DNA]</scope>
    <source>
        <strain evidence="7 8">22Lin</strain>
    </source>
</reference>
<dbReference type="HAMAP" id="MF_01341">
    <property type="entry name" value="Ribosomal_uL15"/>
    <property type="match status" value="1"/>
</dbReference>
<accession>A0ABX1QE10</accession>
<dbReference type="InterPro" id="IPR005749">
    <property type="entry name" value="Ribosomal_uL15_bac-type"/>
</dbReference>
<gene>
    <name evidence="4 7" type="primary">rplO</name>
    <name evidence="7" type="ORF">GPA25_15410</name>
</gene>
<evidence type="ECO:0000256" key="2">
    <source>
        <dbReference type="ARBA" id="ARBA00022980"/>
    </source>
</evidence>
<keyword evidence="3 4" id="KW-0687">Ribonucleoprotein</keyword>
<evidence type="ECO:0000313" key="8">
    <source>
        <dbReference type="Proteomes" id="UP000648984"/>
    </source>
</evidence>
<dbReference type="EMBL" id="WTVQ01000027">
    <property type="protein sequence ID" value="NMG76153.1"/>
    <property type="molecule type" value="Genomic_DNA"/>
</dbReference>
<dbReference type="InterPro" id="IPR021131">
    <property type="entry name" value="Ribosomal_uL15/eL18"/>
</dbReference>
<dbReference type="Proteomes" id="UP000648984">
    <property type="component" value="Unassembled WGS sequence"/>
</dbReference>
<dbReference type="InterPro" id="IPR030878">
    <property type="entry name" value="Ribosomal_uL15"/>
</dbReference>
<keyword evidence="8" id="KW-1185">Reference proteome</keyword>
<keyword evidence="4" id="KW-0699">rRNA-binding</keyword>
<dbReference type="PANTHER" id="PTHR12934:SF11">
    <property type="entry name" value="LARGE RIBOSOMAL SUBUNIT PROTEIN UL15M"/>
    <property type="match status" value="1"/>
</dbReference>
<evidence type="ECO:0000256" key="4">
    <source>
        <dbReference type="HAMAP-Rule" id="MF_01341"/>
    </source>
</evidence>
<evidence type="ECO:0000259" key="6">
    <source>
        <dbReference type="Pfam" id="PF00828"/>
    </source>
</evidence>
<dbReference type="RefSeq" id="WP_169261305.1">
    <property type="nucleotide sequence ID" value="NZ_WTVQ01000027.1"/>
</dbReference>
<protein>
    <recommendedName>
        <fullName evidence="4">Large ribosomal subunit protein uL15</fullName>
    </recommendedName>
</protein>
<proteinExistence type="inferred from homology"/>
<dbReference type="InterPro" id="IPR036227">
    <property type="entry name" value="Ribosomal_uL15/eL18_sf"/>
</dbReference>
<keyword evidence="4" id="KW-0694">RNA-binding</keyword>
<evidence type="ECO:0000256" key="1">
    <source>
        <dbReference type="ARBA" id="ARBA00007320"/>
    </source>
</evidence>
<dbReference type="NCBIfam" id="TIGR01071">
    <property type="entry name" value="rplO_bact"/>
    <property type="match status" value="1"/>
</dbReference>
<dbReference type="SUPFAM" id="SSF52080">
    <property type="entry name" value="Ribosomal proteins L15p and L18e"/>
    <property type="match status" value="1"/>
</dbReference>
<evidence type="ECO:0000256" key="3">
    <source>
        <dbReference type="ARBA" id="ARBA00023274"/>
    </source>
</evidence>
<sequence>MRLNTIKPAVGAKFAARRVGRGIGSGLGKTCGRGHKGQKSRAGGFHKVGFEGGQMPLQRRLPKRGFVSLTGSRNVEVRLSELDKLPVDEIDLLVLMQAGVVPADALAAKVVLSGSIGRKITLRGVGATKGALAAIQAAGGSVVVAE</sequence>
<dbReference type="Pfam" id="PF00828">
    <property type="entry name" value="Ribosomal_L27A"/>
    <property type="match status" value="1"/>
</dbReference>
<comment type="similarity">
    <text evidence="1 4 5">Belongs to the universal ribosomal protein uL15 family.</text>
</comment>
<dbReference type="GO" id="GO:0005840">
    <property type="term" value="C:ribosome"/>
    <property type="evidence" value="ECO:0007669"/>
    <property type="project" value="UniProtKB-KW"/>
</dbReference>
<keyword evidence="2 4" id="KW-0689">Ribosomal protein</keyword>
<dbReference type="PROSITE" id="PS00475">
    <property type="entry name" value="RIBOSOMAL_L15"/>
    <property type="match status" value="1"/>
</dbReference>
<comment type="subunit">
    <text evidence="4">Part of the 50S ribosomal subunit.</text>
</comment>
<feature type="domain" description="Large ribosomal subunit protein uL15/eL18" evidence="6">
    <location>
        <begin position="78"/>
        <end position="143"/>
    </location>
</feature>
<comment type="caution">
    <text evidence="7">The sequence shown here is derived from an EMBL/GenBank/DDBJ whole genome shotgun (WGS) entry which is preliminary data.</text>
</comment>
<organism evidence="7 8">
    <name type="scientific">Aromatoleum diolicum</name>
    <dbReference type="NCBI Taxonomy" id="75796"/>
    <lineage>
        <taxon>Bacteria</taxon>
        <taxon>Pseudomonadati</taxon>
        <taxon>Pseudomonadota</taxon>
        <taxon>Betaproteobacteria</taxon>
        <taxon>Rhodocyclales</taxon>
        <taxon>Rhodocyclaceae</taxon>
        <taxon>Aromatoleum</taxon>
    </lineage>
</organism>